<keyword evidence="3" id="KW-0472">Membrane</keyword>
<evidence type="ECO:0000313" key="4">
    <source>
        <dbReference type="EMBL" id="ROT70615.1"/>
    </source>
</evidence>
<gene>
    <name evidence="4" type="ORF">C7M84_011097</name>
</gene>
<organism evidence="4 5">
    <name type="scientific">Penaeus vannamei</name>
    <name type="common">Whiteleg shrimp</name>
    <name type="synonym">Litopenaeus vannamei</name>
    <dbReference type="NCBI Taxonomy" id="6689"/>
    <lineage>
        <taxon>Eukaryota</taxon>
        <taxon>Metazoa</taxon>
        <taxon>Ecdysozoa</taxon>
        <taxon>Arthropoda</taxon>
        <taxon>Crustacea</taxon>
        <taxon>Multicrustacea</taxon>
        <taxon>Malacostraca</taxon>
        <taxon>Eumalacostraca</taxon>
        <taxon>Eucarida</taxon>
        <taxon>Decapoda</taxon>
        <taxon>Dendrobranchiata</taxon>
        <taxon>Penaeoidea</taxon>
        <taxon>Penaeidae</taxon>
        <taxon>Penaeus</taxon>
    </lineage>
</organism>
<evidence type="ECO:0000256" key="1">
    <source>
        <dbReference type="ARBA" id="ARBA00022581"/>
    </source>
</evidence>
<keyword evidence="3" id="KW-0812">Transmembrane</keyword>
<reference evidence="4 5" key="1">
    <citation type="submission" date="2018-04" db="EMBL/GenBank/DDBJ databases">
        <authorList>
            <person name="Zhang X."/>
            <person name="Yuan J."/>
            <person name="Li F."/>
            <person name="Xiang J."/>
        </authorList>
    </citation>
    <scope>NUCLEOTIDE SEQUENCE [LARGE SCALE GENOMIC DNA]</scope>
    <source>
        <tissue evidence="4">Muscle</tissue>
    </source>
</reference>
<sequence length="553" mass="60191">MSHLQPTLSLISPSLLSNNLSSSSTSLPILLSSSISLSPYSHLPTSSHPSSSLPLSSPQPLLNTTKAPKLTEPARTSPKIHTLTKCKKARLQFEGLCARITTPSLAPPPALSVMRTHNNLVKLGSGAQKLPGKARRRAVLRPPRWRRFTPDAVTIGHEVVAGAILPARVQGCDSGRSLADWAAVPHLSSSLSPPPPPNLVISLSYAFPRSPPSLSPSCLSSFSFFLIPLLFPFSIFPFCLSHSPFLFLSTSCFSLKLLSHDPSTFIDISLSLPFFPPISFPLPPFFLFLFLFFLHRSALLFTLFPITLPPPPLPLPTLSHSFPSTSPLPLPSFSPLLTHSLSPPLTSFFLSPSCLSFIHIVLSLSFLLLPLPLRSFFLSLISPPVPLFSLFPYAHSSRSFSLSVLSFFLSLPLTLFFLSPSCLSSTHPLLSLSLLSLPRSPHSSSPSSLPPSLILYLVLLPSPFLSLFLLPLHFSPSFLPLSISLPRPSPSPFSLFLSLDLPLSHFSHFFSLRPSPLSISLPLHFSPSLSLDPSPSPFLSLCHRKMETNSIQS</sequence>
<name>A0A423T2I6_PENVA</name>
<keyword evidence="5" id="KW-1185">Reference proteome</keyword>
<proteinExistence type="predicted"/>
<protein>
    <submittedName>
        <fullName evidence="4">Uncharacterized protein</fullName>
    </submittedName>
</protein>
<evidence type="ECO:0000256" key="2">
    <source>
        <dbReference type="SAM" id="MobiDB-lite"/>
    </source>
</evidence>
<dbReference type="PANTHER" id="PTHR13037">
    <property type="entry name" value="FORMIN"/>
    <property type="match status" value="1"/>
</dbReference>
<feature type="compositionally biased region" description="Low complexity" evidence="2">
    <location>
        <begin position="41"/>
        <end position="62"/>
    </location>
</feature>
<comment type="caution">
    <text evidence="4">The sequence shown here is derived from an EMBL/GenBank/DDBJ whole genome shotgun (WGS) entry which is preliminary data.</text>
</comment>
<feature type="region of interest" description="Disordered" evidence="2">
    <location>
        <begin position="41"/>
        <end position="79"/>
    </location>
</feature>
<dbReference type="PANTHER" id="PTHR13037:SF24">
    <property type="entry name" value="POLYCOMB PROTEIN PCL-RELATED"/>
    <property type="match status" value="1"/>
</dbReference>
<evidence type="ECO:0000313" key="5">
    <source>
        <dbReference type="Proteomes" id="UP000283509"/>
    </source>
</evidence>
<feature type="transmembrane region" description="Helical" evidence="3">
    <location>
        <begin position="453"/>
        <end position="473"/>
    </location>
</feature>
<keyword evidence="1" id="KW-0945">Host-virus interaction</keyword>
<dbReference type="Proteomes" id="UP000283509">
    <property type="component" value="Unassembled WGS sequence"/>
</dbReference>
<keyword evidence="3" id="KW-1133">Transmembrane helix</keyword>
<reference evidence="4 5" key="2">
    <citation type="submission" date="2019-01" db="EMBL/GenBank/DDBJ databases">
        <title>The decoding of complex shrimp genome reveals the adaptation for benthos swimmer, frequently molting mechanism and breeding impact on genome.</title>
        <authorList>
            <person name="Sun Y."/>
            <person name="Gao Y."/>
            <person name="Yu Y."/>
        </authorList>
    </citation>
    <scope>NUCLEOTIDE SEQUENCE [LARGE SCALE GENOMIC DNA]</scope>
    <source>
        <tissue evidence="4">Muscle</tissue>
    </source>
</reference>
<dbReference type="EMBL" id="QCYY01002405">
    <property type="protein sequence ID" value="ROT70615.1"/>
    <property type="molecule type" value="Genomic_DNA"/>
</dbReference>
<feature type="transmembrane region" description="Helical" evidence="3">
    <location>
        <begin position="219"/>
        <end position="240"/>
    </location>
</feature>
<feature type="transmembrane region" description="Helical" evidence="3">
    <location>
        <begin position="348"/>
        <end position="369"/>
    </location>
</feature>
<feature type="transmembrane region" description="Helical" evidence="3">
    <location>
        <begin position="400"/>
        <end position="418"/>
    </location>
</feature>
<evidence type="ECO:0000256" key="3">
    <source>
        <dbReference type="SAM" id="Phobius"/>
    </source>
</evidence>
<accession>A0A423T2I6</accession>
<dbReference type="AlphaFoldDB" id="A0A423T2I6"/>